<dbReference type="SUPFAM" id="SSF55120">
    <property type="entry name" value="Pseudouridine synthase"/>
    <property type="match status" value="1"/>
</dbReference>
<dbReference type="Gene3D" id="3.30.2350.10">
    <property type="entry name" value="Pseudouridine synthase"/>
    <property type="match status" value="1"/>
</dbReference>
<evidence type="ECO:0000256" key="2">
    <source>
        <dbReference type="ARBA" id="ARBA00023235"/>
    </source>
</evidence>
<dbReference type="SUPFAM" id="SSF55174">
    <property type="entry name" value="Alpha-L RNA-binding motif"/>
    <property type="match status" value="1"/>
</dbReference>
<proteinExistence type="inferred from homology"/>
<dbReference type="NCBIfam" id="TIGR00005">
    <property type="entry name" value="rluA_subfam"/>
    <property type="match status" value="1"/>
</dbReference>
<dbReference type="PANTHER" id="PTHR21600">
    <property type="entry name" value="MITOCHONDRIAL RNA PSEUDOURIDINE SYNTHASE"/>
    <property type="match status" value="1"/>
</dbReference>
<dbReference type="GO" id="GO:0003723">
    <property type="term" value="F:RNA binding"/>
    <property type="evidence" value="ECO:0007669"/>
    <property type="project" value="UniProtKB-KW"/>
</dbReference>
<organism evidence="7 8">
    <name type="scientific">Cloacimonas acidaminovorans (strain Evry)</name>
    <dbReference type="NCBI Taxonomy" id="459349"/>
    <lineage>
        <taxon>Bacteria</taxon>
        <taxon>Pseudomonadati</taxon>
        <taxon>Candidatus Cloacimonadota</taxon>
        <taxon>Candidatus Cloacimonadia</taxon>
        <taxon>Candidatus Cloacimonadales</taxon>
        <taxon>Candidatus Cloacimonadaceae</taxon>
        <taxon>Candidatus Cloacimonas</taxon>
    </lineage>
</organism>
<evidence type="ECO:0000313" key="7">
    <source>
        <dbReference type="EMBL" id="CAO81305.1"/>
    </source>
</evidence>
<dbReference type="Gene3D" id="3.10.290.10">
    <property type="entry name" value="RNA-binding S4 domain"/>
    <property type="match status" value="1"/>
</dbReference>
<dbReference type="Pfam" id="PF01479">
    <property type="entry name" value="S4"/>
    <property type="match status" value="1"/>
</dbReference>
<dbReference type="STRING" id="459349.CLOAM1454"/>
<keyword evidence="7" id="KW-0326">Glycosidase</keyword>
<protein>
    <recommendedName>
        <fullName evidence="5">Pseudouridine synthase</fullName>
        <ecNumber evidence="5">5.4.99.-</ecNumber>
    </recommendedName>
</protein>
<feature type="domain" description="RNA-binding S4" evidence="6">
    <location>
        <begin position="22"/>
        <end position="88"/>
    </location>
</feature>
<evidence type="ECO:0000256" key="4">
    <source>
        <dbReference type="PROSITE-ProRule" id="PRU00182"/>
    </source>
</evidence>
<dbReference type="AlphaFoldDB" id="B0VJ94"/>
<reference evidence="7 8" key="1">
    <citation type="journal article" date="2008" name="J. Bacteriol.">
        <title>'Candidatus Cloacamonas acidaminovorans': genome sequence reconstruction provides a first glimpse of a new bacterial division.</title>
        <authorList>
            <person name="Pelletier E."/>
            <person name="Kreimeyer A."/>
            <person name="Bocs S."/>
            <person name="Rouy Z."/>
            <person name="Gyapay G."/>
            <person name="Chouari R."/>
            <person name="Riviere D."/>
            <person name="Ganesan A."/>
            <person name="Daegelen P."/>
            <person name="Sghir A."/>
            <person name="Cohen G.N."/>
            <person name="Medigue C."/>
            <person name="Weissenbach J."/>
            <person name="Le Paslier D."/>
        </authorList>
    </citation>
    <scope>NUCLEOTIDE SEQUENCE [LARGE SCALE GENOMIC DNA]</scope>
    <source>
        <strain evidence="8">Evry</strain>
    </source>
</reference>
<dbReference type="PANTHER" id="PTHR21600:SF44">
    <property type="entry name" value="RIBOSOMAL LARGE SUBUNIT PSEUDOURIDINE SYNTHASE D"/>
    <property type="match status" value="1"/>
</dbReference>
<evidence type="ECO:0000259" key="6">
    <source>
        <dbReference type="SMART" id="SM00363"/>
    </source>
</evidence>
<dbReference type="GO" id="GO:0016798">
    <property type="term" value="F:hydrolase activity, acting on glycosyl bonds"/>
    <property type="evidence" value="ECO:0007669"/>
    <property type="project" value="UniProtKB-KW"/>
</dbReference>
<dbReference type="Proteomes" id="UP000002019">
    <property type="component" value="Chromosome"/>
</dbReference>
<dbReference type="CDD" id="cd02869">
    <property type="entry name" value="PseudoU_synth_RluA_like"/>
    <property type="match status" value="1"/>
</dbReference>
<dbReference type="InterPro" id="IPR006224">
    <property type="entry name" value="PsdUridine_synth_RluA-like_CS"/>
</dbReference>
<comment type="similarity">
    <text evidence="1 5">Belongs to the pseudouridine synthase RluA family.</text>
</comment>
<dbReference type="GO" id="GO:0120159">
    <property type="term" value="F:rRNA pseudouridine synthase activity"/>
    <property type="evidence" value="ECO:0007669"/>
    <property type="project" value="UniProtKB-ARBA"/>
</dbReference>
<name>B0VJ94_CLOAI</name>
<dbReference type="GO" id="GO:0000455">
    <property type="term" value="P:enzyme-directed rRNA pseudouridine synthesis"/>
    <property type="evidence" value="ECO:0007669"/>
    <property type="project" value="TreeGrafter"/>
</dbReference>
<keyword evidence="2 5" id="KW-0413">Isomerase</keyword>
<dbReference type="InterPro" id="IPR036986">
    <property type="entry name" value="S4_RNA-bd_sf"/>
</dbReference>
<keyword evidence="8" id="KW-1185">Reference proteome</keyword>
<dbReference type="SMART" id="SM00363">
    <property type="entry name" value="S4"/>
    <property type="match status" value="1"/>
</dbReference>
<dbReference type="PROSITE" id="PS01129">
    <property type="entry name" value="PSI_RLU"/>
    <property type="match status" value="1"/>
</dbReference>
<dbReference type="KEGG" id="caci:CLOAM1454"/>
<keyword evidence="4" id="KW-0694">RNA-binding</keyword>
<keyword evidence="7" id="KW-0378">Hydrolase</keyword>
<dbReference type="InterPro" id="IPR002942">
    <property type="entry name" value="S4_RNA-bd"/>
</dbReference>
<dbReference type="InterPro" id="IPR050188">
    <property type="entry name" value="RluA_PseudoU_synthase"/>
</dbReference>
<dbReference type="EMBL" id="CU466930">
    <property type="protein sequence ID" value="CAO81305.1"/>
    <property type="molecule type" value="Genomic_DNA"/>
</dbReference>
<dbReference type="eggNOG" id="COG0564">
    <property type="taxonomic scope" value="Bacteria"/>
</dbReference>
<dbReference type="PROSITE" id="PS50889">
    <property type="entry name" value="S4"/>
    <property type="match status" value="1"/>
</dbReference>
<sequence length="351" mass="40725">MCWNFMIMKDKLKVIYTLQEMQRLDKFLAELKIQELYSRTFIEHLIEEDRILVNLTPVKKSYLLKEGDEVIINLPEPEPMNVLPQDIPLDVVYEDEYLAIINKKAGMIVHPGFGNPEGTLVNAILYRFGENLSSGKEFNRPGIVHRLDRGTSGLIIIAKNDLTHAKLSDMFARREIKKTYFAITTGIPEPEKGEIETYLARSNKNPRTICVTNEGRYALTHYKTIKTWHYFALVEINPATGRMHQIRVHFAHIRYPILGDLLYNSRRYVQSLVPQNMKKKVTELLVNHLRRQALHSWKLEFFHPITGYPISVSAPIPDDIQYTLNWLDNNFSIDTDTSDANLILNEEINND</sequence>
<dbReference type="Pfam" id="PF00849">
    <property type="entry name" value="PseudoU_synth_2"/>
    <property type="match status" value="1"/>
</dbReference>
<evidence type="ECO:0000256" key="3">
    <source>
        <dbReference type="PIRSR" id="PIRSR606225-1"/>
    </source>
</evidence>
<evidence type="ECO:0000256" key="1">
    <source>
        <dbReference type="ARBA" id="ARBA00010876"/>
    </source>
</evidence>
<dbReference type="CDD" id="cd00165">
    <property type="entry name" value="S4"/>
    <property type="match status" value="1"/>
</dbReference>
<evidence type="ECO:0000256" key="5">
    <source>
        <dbReference type="RuleBase" id="RU362028"/>
    </source>
</evidence>
<dbReference type="HOGENOM" id="CLU_016902_4_4_0"/>
<comment type="function">
    <text evidence="5">Responsible for synthesis of pseudouridine from uracil.</text>
</comment>
<feature type="active site" evidence="3">
    <location>
        <position position="148"/>
    </location>
</feature>
<dbReference type="InterPro" id="IPR006145">
    <property type="entry name" value="PsdUridine_synth_RsuA/RluA"/>
</dbReference>
<comment type="catalytic activity">
    <reaction evidence="5">
        <text>a uridine in RNA = a pseudouridine in RNA</text>
        <dbReference type="Rhea" id="RHEA:48348"/>
        <dbReference type="Rhea" id="RHEA-COMP:12068"/>
        <dbReference type="Rhea" id="RHEA-COMP:12069"/>
        <dbReference type="ChEBI" id="CHEBI:65314"/>
        <dbReference type="ChEBI" id="CHEBI:65315"/>
    </reaction>
</comment>
<accession>B0VJ94</accession>
<evidence type="ECO:0000313" key="8">
    <source>
        <dbReference type="Proteomes" id="UP000002019"/>
    </source>
</evidence>
<dbReference type="InterPro" id="IPR020103">
    <property type="entry name" value="PsdUridine_synth_cat_dom_sf"/>
</dbReference>
<dbReference type="InterPro" id="IPR006225">
    <property type="entry name" value="PsdUridine_synth_RluC/D"/>
</dbReference>
<dbReference type="EC" id="5.4.99.-" evidence="5"/>
<gene>
    <name evidence="7" type="primary">rluA</name>
    <name evidence="7" type="ordered locus">CLOAM1454</name>
</gene>